<dbReference type="Proteomes" id="UP000001645">
    <property type="component" value="Chromosome 1"/>
</dbReference>
<proteinExistence type="predicted"/>
<name>A0A803YJF6_MELGA</name>
<dbReference type="GO" id="GO:0001669">
    <property type="term" value="C:acrosomal vesicle"/>
    <property type="evidence" value="ECO:0007669"/>
    <property type="project" value="UniProtKB-SubCell"/>
</dbReference>
<dbReference type="GO" id="GO:0005634">
    <property type="term" value="C:nucleus"/>
    <property type="evidence" value="ECO:0007669"/>
    <property type="project" value="TreeGrafter"/>
</dbReference>
<dbReference type="PANTHER" id="PTHR21362">
    <property type="entry name" value="ACROSIN-BINDING PROTEIN"/>
    <property type="match status" value="1"/>
</dbReference>
<reference evidence="9" key="3">
    <citation type="submission" date="2025-09" db="UniProtKB">
        <authorList>
            <consortium name="Ensembl"/>
        </authorList>
    </citation>
    <scope>IDENTIFICATION</scope>
</reference>
<dbReference type="PANTHER" id="PTHR21362:SF1">
    <property type="entry name" value="ACROSIN-BINDING PROTEIN"/>
    <property type="match status" value="1"/>
</dbReference>
<evidence type="ECO:0000256" key="4">
    <source>
        <dbReference type="ARBA" id="ARBA00022729"/>
    </source>
</evidence>
<dbReference type="Ensembl" id="ENSMGAT00000036821.1">
    <property type="protein sequence ID" value="ENSMGAP00000031904.1"/>
    <property type="gene ID" value="ENSMGAG00000014097.3"/>
</dbReference>
<reference evidence="9 10" key="1">
    <citation type="journal article" date="2010" name="PLoS Biol.">
        <title>Multi-platform next-generation sequencing of the domestic turkey (Meleagris gallopavo): genome assembly and analysis.</title>
        <authorList>
            <person name="Dalloul R.A."/>
            <person name="Long J.A."/>
            <person name="Zimin A.V."/>
            <person name="Aslam L."/>
            <person name="Beal K."/>
            <person name="Blomberg L.A."/>
            <person name="Bouffard P."/>
            <person name="Burt D.W."/>
            <person name="Crasta O."/>
            <person name="Crooijmans R.P."/>
            <person name="Cooper K."/>
            <person name="Coulombe R.A."/>
            <person name="De S."/>
            <person name="Delany M.E."/>
            <person name="Dodgson J.B."/>
            <person name="Dong J.J."/>
            <person name="Evans C."/>
            <person name="Frederickson K.M."/>
            <person name="Flicek P."/>
            <person name="Florea L."/>
            <person name="Folkerts O."/>
            <person name="Groenen M.A."/>
            <person name="Harkins T.T."/>
            <person name="Herrero J."/>
            <person name="Hoffmann S."/>
            <person name="Megens H.J."/>
            <person name="Jiang A."/>
            <person name="de Jong P."/>
            <person name="Kaiser P."/>
            <person name="Kim H."/>
            <person name="Kim K.W."/>
            <person name="Kim S."/>
            <person name="Langenberger D."/>
            <person name="Lee M.K."/>
            <person name="Lee T."/>
            <person name="Mane S."/>
            <person name="Marcais G."/>
            <person name="Marz M."/>
            <person name="McElroy A.P."/>
            <person name="Modise T."/>
            <person name="Nefedov M."/>
            <person name="Notredame C."/>
            <person name="Paton I.R."/>
            <person name="Payne W.S."/>
            <person name="Pertea G."/>
            <person name="Prickett D."/>
            <person name="Puiu D."/>
            <person name="Qioa D."/>
            <person name="Raineri E."/>
            <person name="Ruffier M."/>
            <person name="Salzberg S.L."/>
            <person name="Schatz M.C."/>
            <person name="Scheuring C."/>
            <person name="Schmidt C.J."/>
            <person name="Schroeder S."/>
            <person name="Searle S.M."/>
            <person name="Smith E.J."/>
            <person name="Smith J."/>
            <person name="Sonstegard T.S."/>
            <person name="Stadler P.F."/>
            <person name="Tafer H."/>
            <person name="Tu Z.J."/>
            <person name="Van Tassell C.P."/>
            <person name="Vilella A.J."/>
            <person name="Williams K.P."/>
            <person name="Yorke J.A."/>
            <person name="Zhang L."/>
            <person name="Zhang H.B."/>
            <person name="Zhang X."/>
            <person name="Zhang Y."/>
            <person name="Reed K.M."/>
        </authorList>
    </citation>
    <scope>NUCLEOTIDE SEQUENCE [LARGE SCALE GENOMIC DNA]</scope>
</reference>
<evidence type="ECO:0000256" key="7">
    <source>
        <dbReference type="ARBA" id="ARBA00033453"/>
    </source>
</evidence>
<evidence type="ECO:0000256" key="1">
    <source>
        <dbReference type="ARBA" id="ARBA00004218"/>
    </source>
</evidence>
<sequence length="161" mass="17648">IEEVHPAVSPGLLMLLTSSAAPPVPPVGSPLSDGEYQLFFSSLWPIWKAHASCHLRQTFGCLSPAVLRLDQQENHGHVPEGPVCSAFPEAPQFQTFCQFAQYRCSKRKFYVKVSSGIRRGKGREAEAEAEAEGTLISLFHSANPMSEFFSKRPSSSRAATL</sequence>
<evidence type="ECO:0000256" key="2">
    <source>
        <dbReference type="ARBA" id="ARBA00018940"/>
    </source>
</evidence>
<evidence type="ECO:0000256" key="8">
    <source>
        <dbReference type="ARBA" id="ARBA00045517"/>
    </source>
</evidence>
<evidence type="ECO:0000256" key="3">
    <source>
        <dbReference type="ARBA" id="ARBA00022553"/>
    </source>
</evidence>
<evidence type="ECO:0000313" key="10">
    <source>
        <dbReference type="Proteomes" id="UP000001645"/>
    </source>
</evidence>
<comment type="function">
    <text evidence="8">Acrosomal protein that maintains proacrosin (pro-ACR) as an enzymatically inactive zymogen in the acrosome. Involved also in the acrosome formation.</text>
</comment>
<dbReference type="Pfam" id="PF07222">
    <property type="entry name" value="PBP_sp32"/>
    <property type="match status" value="1"/>
</dbReference>
<accession>A0A803YJF6</accession>
<keyword evidence="10" id="KW-1185">Reference proteome</keyword>
<evidence type="ECO:0000256" key="6">
    <source>
        <dbReference type="ARBA" id="ARBA00032734"/>
    </source>
</evidence>
<dbReference type="Bgee" id="ENSMGAG00000014097">
    <property type="expression patterns" value="Expressed in gonad"/>
</dbReference>
<dbReference type="InterPro" id="IPR009865">
    <property type="entry name" value="Proacrosin-bd"/>
</dbReference>
<comment type="subcellular location">
    <subcellularLocation>
        <location evidence="1">Cytoplasmic vesicle</location>
        <location evidence="1">Secretory vesicle</location>
        <location evidence="1">Acrosome</location>
    </subcellularLocation>
</comment>
<evidence type="ECO:0000313" key="9">
    <source>
        <dbReference type="Ensembl" id="ENSMGAP00000031904.1"/>
    </source>
</evidence>
<dbReference type="GeneTree" id="ENSGT00390000000826"/>
<keyword evidence="4" id="KW-0732">Signal</keyword>
<gene>
    <name evidence="9" type="primary">ACRBP</name>
</gene>
<evidence type="ECO:0000256" key="5">
    <source>
        <dbReference type="ARBA" id="ARBA00023329"/>
    </source>
</evidence>
<reference evidence="9" key="2">
    <citation type="submission" date="2025-08" db="UniProtKB">
        <authorList>
            <consortium name="Ensembl"/>
        </authorList>
    </citation>
    <scope>IDENTIFICATION</scope>
</reference>
<organism evidence="9 10">
    <name type="scientific">Meleagris gallopavo</name>
    <name type="common">Wild turkey</name>
    <dbReference type="NCBI Taxonomy" id="9103"/>
    <lineage>
        <taxon>Eukaryota</taxon>
        <taxon>Metazoa</taxon>
        <taxon>Chordata</taxon>
        <taxon>Craniata</taxon>
        <taxon>Vertebrata</taxon>
        <taxon>Euteleostomi</taxon>
        <taxon>Archelosauria</taxon>
        <taxon>Archosauria</taxon>
        <taxon>Dinosauria</taxon>
        <taxon>Saurischia</taxon>
        <taxon>Theropoda</taxon>
        <taxon>Coelurosauria</taxon>
        <taxon>Aves</taxon>
        <taxon>Neognathae</taxon>
        <taxon>Galloanserae</taxon>
        <taxon>Galliformes</taxon>
        <taxon>Phasianidae</taxon>
        <taxon>Meleagridinae</taxon>
        <taxon>Meleagris</taxon>
    </lineage>
</organism>
<keyword evidence="3" id="KW-0597">Phosphoprotein</keyword>
<protein>
    <recommendedName>
        <fullName evidence="2">Acrosin-binding protein</fullName>
    </recommendedName>
    <alternativeName>
        <fullName evidence="6">Acrosin-binding protein, 60 kDa form</fullName>
    </alternativeName>
    <alternativeName>
        <fullName evidence="7">Proacrosin-binding protein sp32</fullName>
    </alternativeName>
</protein>
<dbReference type="AlphaFoldDB" id="A0A803YJF6"/>
<keyword evidence="5" id="KW-0968">Cytoplasmic vesicle</keyword>